<keyword evidence="3" id="KW-1185">Reference proteome</keyword>
<proteinExistence type="predicted"/>
<dbReference type="Pfam" id="PF18701">
    <property type="entry name" value="DUF5641"/>
    <property type="match status" value="1"/>
</dbReference>
<evidence type="ECO:0000313" key="3">
    <source>
        <dbReference type="Proteomes" id="UP001162164"/>
    </source>
</evidence>
<dbReference type="PANTHER" id="PTHR47331">
    <property type="entry name" value="PHD-TYPE DOMAIN-CONTAINING PROTEIN"/>
    <property type="match status" value="1"/>
</dbReference>
<reference evidence="2" key="1">
    <citation type="journal article" date="2023" name="Insect Mol. Biol.">
        <title>Genome sequencing provides insights into the evolution of gene families encoding plant cell wall-degrading enzymes in longhorned beetles.</title>
        <authorList>
            <person name="Shin N.R."/>
            <person name="Okamura Y."/>
            <person name="Kirsch R."/>
            <person name="Pauchet Y."/>
        </authorList>
    </citation>
    <scope>NUCLEOTIDE SEQUENCE</scope>
    <source>
        <strain evidence="2">MMC_N1</strain>
    </source>
</reference>
<sequence length="115" mass="13356">MVHGFWKRWHLEYLTTLQVRNKWCKESPNIEIGTVVVLKNDNSPPLYWPLAVVTAVHPGKDQRVRVVTVKTSKGTFLRPIVKICPLPTQPEGIRARIDTDVDYAKQLWLLYIAYE</sequence>
<dbReference type="Proteomes" id="UP001162164">
    <property type="component" value="Unassembled WGS sequence"/>
</dbReference>
<dbReference type="EMBL" id="JAPWTJ010000014">
    <property type="protein sequence ID" value="KAJ8985425.1"/>
    <property type="molecule type" value="Genomic_DNA"/>
</dbReference>
<dbReference type="PANTHER" id="PTHR47331:SF6">
    <property type="entry name" value="DOUBLECORTIN DOMAIN-CONTAINING PROTEIN"/>
    <property type="match status" value="1"/>
</dbReference>
<dbReference type="InterPro" id="IPR040676">
    <property type="entry name" value="DUF5641"/>
</dbReference>
<comment type="caution">
    <text evidence="2">The sequence shown here is derived from an EMBL/GenBank/DDBJ whole genome shotgun (WGS) entry which is preliminary data.</text>
</comment>
<gene>
    <name evidence="2" type="ORF">NQ317_017055</name>
</gene>
<evidence type="ECO:0000313" key="2">
    <source>
        <dbReference type="EMBL" id="KAJ8985425.1"/>
    </source>
</evidence>
<protein>
    <recommendedName>
        <fullName evidence="1">DUF5641 domain-containing protein</fullName>
    </recommendedName>
</protein>
<organism evidence="2 3">
    <name type="scientific">Molorchus minor</name>
    <dbReference type="NCBI Taxonomy" id="1323400"/>
    <lineage>
        <taxon>Eukaryota</taxon>
        <taxon>Metazoa</taxon>
        <taxon>Ecdysozoa</taxon>
        <taxon>Arthropoda</taxon>
        <taxon>Hexapoda</taxon>
        <taxon>Insecta</taxon>
        <taxon>Pterygota</taxon>
        <taxon>Neoptera</taxon>
        <taxon>Endopterygota</taxon>
        <taxon>Coleoptera</taxon>
        <taxon>Polyphaga</taxon>
        <taxon>Cucujiformia</taxon>
        <taxon>Chrysomeloidea</taxon>
        <taxon>Cerambycidae</taxon>
        <taxon>Lamiinae</taxon>
        <taxon>Monochamini</taxon>
        <taxon>Molorchus</taxon>
    </lineage>
</organism>
<accession>A0ABQ9K4Z2</accession>
<feature type="domain" description="DUF5641" evidence="1">
    <location>
        <begin position="1"/>
        <end position="86"/>
    </location>
</feature>
<evidence type="ECO:0000259" key="1">
    <source>
        <dbReference type="Pfam" id="PF18701"/>
    </source>
</evidence>
<name>A0ABQ9K4Z2_9CUCU</name>